<protein>
    <recommendedName>
        <fullName evidence="1">Aminotransferase-like plant mobile domain-containing protein</fullName>
    </recommendedName>
</protein>
<accession>A0ABR0PCN0</accession>
<dbReference type="InterPro" id="IPR044824">
    <property type="entry name" value="MAIN-like"/>
</dbReference>
<dbReference type="Proteomes" id="UP001358586">
    <property type="component" value="Chromosome 7"/>
</dbReference>
<dbReference type="EMBL" id="JARKNE010000007">
    <property type="protein sequence ID" value="KAK5818966.1"/>
    <property type="molecule type" value="Genomic_DNA"/>
</dbReference>
<organism evidence="2 3">
    <name type="scientific">Gossypium arboreum</name>
    <name type="common">Tree cotton</name>
    <name type="synonym">Gossypium nanking</name>
    <dbReference type="NCBI Taxonomy" id="29729"/>
    <lineage>
        <taxon>Eukaryota</taxon>
        <taxon>Viridiplantae</taxon>
        <taxon>Streptophyta</taxon>
        <taxon>Embryophyta</taxon>
        <taxon>Tracheophyta</taxon>
        <taxon>Spermatophyta</taxon>
        <taxon>Magnoliopsida</taxon>
        <taxon>eudicotyledons</taxon>
        <taxon>Gunneridae</taxon>
        <taxon>Pentapetalae</taxon>
        <taxon>rosids</taxon>
        <taxon>malvids</taxon>
        <taxon>Malvales</taxon>
        <taxon>Malvaceae</taxon>
        <taxon>Malvoideae</taxon>
        <taxon>Gossypium</taxon>
    </lineage>
</organism>
<gene>
    <name evidence="2" type="ORF">PVK06_023920</name>
</gene>
<keyword evidence="3" id="KW-1185">Reference proteome</keyword>
<comment type="caution">
    <text evidence="2">The sequence shown here is derived from an EMBL/GenBank/DDBJ whole genome shotgun (WGS) entry which is preliminary data.</text>
</comment>
<name>A0ABR0PCN0_GOSAR</name>
<evidence type="ECO:0000313" key="2">
    <source>
        <dbReference type="EMBL" id="KAK5818966.1"/>
    </source>
</evidence>
<evidence type="ECO:0000313" key="3">
    <source>
        <dbReference type="Proteomes" id="UP001358586"/>
    </source>
</evidence>
<dbReference type="InterPro" id="IPR019557">
    <property type="entry name" value="AminoTfrase-like_pln_mobile"/>
</dbReference>
<evidence type="ECO:0000259" key="1">
    <source>
        <dbReference type="Pfam" id="PF10536"/>
    </source>
</evidence>
<feature type="domain" description="Aminotransferase-like plant mobile" evidence="1">
    <location>
        <begin position="34"/>
        <end position="113"/>
    </location>
</feature>
<reference evidence="2 3" key="1">
    <citation type="submission" date="2023-03" db="EMBL/GenBank/DDBJ databases">
        <title>WGS of Gossypium arboreum.</title>
        <authorList>
            <person name="Yu D."/>
        </authorList>
    </citation>
    <scope>NUCLEOTIDE SEQUENCE [LARGE SCALE GENOMIC DNA]</scope>
    <source>
        <tissue evidence="2">Leaf</tissue>
    </source>
</reference>
<dbReference type="Pfam" id="PF10536">
    <property type="entry name" value="PMD"/>
    <property type="match status" value="1"/>
</dbReference>
<dbReference type="PANTHER" id="PTHR46033:SF8">
    <property type="entry name" value="PROTEIN MAINTENANCE OF MERISTEMS-LIKE"/>
    <property type="match status" value="1"/>
</dbReference>
<proteinExistence type="predicted"/>
<dbReference type="PANTHER" id="PTHR46033">
    <property type="entry name" value="PROTEIN MAIN-LIKE 2"/>
    <property type="match status" value="1"/>
</dbReference>
<sequence length="122" mass="13598">MINVPGEYWVLKTHVHTPTYESGDCVFSYLNVTGIAMATLTMTFELRPNLVSTLVERWGPETHTFHLSCKECIITLEDVALQLELPVDEAVVKGLSKVPDVVLRCYQLLGQSPTDGAIRFST</sequence>